<dbReference type="InterPro" id="IPR003717">
    <property type="entry name" value="RecO"/>
</dbReference>
<dbReference type="GO" id="GO:0006302">
    <property type="term" value="P:double-strand break repair"/>
    <property type="evidence" value="ECO:0007669"/>
    <property type="project" value="TreeGrafter"/>
</dbReference>
<dbReference type="GO" id="GO:0006310">
    <property type="term" value="P:DNA recombination"/>
    <property type="evidence" value="ECO:0007669"/>
    <property type="project" value="UniProtKB-UniRule"/>
</dbReference>
<dbReference type="InterPro" id="IPR042242">
    <property type="entry name" value="RecO_C"/>
</dbReference>
<evidence type="ECO:0000256" key="8">
    <source>
        <dbReference type="HAMAP-Rule" id="MF_00201"/>
    </source>
</evidence>
<evidence type="ECO:0000259" key="9">
    <source>
        <dbReference type="Pfam" id="PF11967"/>
    </source>
</evidence>
<organism evidence="10 11">
    <name type="scientific">Alcanivorax sediminis</name>
    <dbReference type="NCBI Taxonomy" id="2663008"/>
    <lineage>
        <taxon>Bacteria</taxon>
        <taxon>Pseudomonadati</taxon>
        <taxon>Pseudomonadota</taxon>
        <taxon>Gammaproteobacteria</taxon>
        <taxon>Oceanospirillales</taxon>
        <taxon>Alcanivoracaceae</taxon>
        <taxon>Alcanivorax</taxon>
    </lineage>
</organism>
<dbReference type="NCBIfam" id="TIGR00613">
    <property type="entry name" value="reco"/>
    <property type="match status" value="1"/>
</dbReference>
<dbReference type="PANTHER" id="PTHR33991">
    <property type="entry name" value="DNA REPAIR PROTEIN RECO"/>
    <property type="match status" value="1"/>
</dbReference>
<dbReference type="Pfam" id="PF02565">
    <property type="entry name" value="RecO_C"/>
    <property type="match status" value="1"/>
</dbReference>
<dbReference type="HAMAP" id="MF_00201">
    <property type="entry name" value="RecO"/>
    <property type="match status" value="1"/>
</dbReference>
<evidence type="ECO:0000313" key="11">
    <source>
        <dbReference type="Proteomes" id="UP000469421"/>
    </source>
</evidence>
<dbReference type="InterPro" id="IPR022572">
    <property type="entry name" value="DNA_rep/recomb_RecO_N"/>
</dbReference>
<dbReference type="Gene3D" id="2.40.50.140">
    <property type="entry name" value="Nucleic acid-binding proteins"/>
    <property type="match status" value="1"/>
</dbReference>
<dbReference type="AlphaFoldDB" id="A0A6N7M2C0"/>
<dbReference type="RefSeq" id="WP_153501594.1">
    <property type="nucleotide sequence ID" value="NZ_JBMZXE010000214.1"/>
</dbReference>
<feature type="domain" description="DNA replication/recombination mediator RecO N-terminal" evidence="9">
    <location>
        <begin position="9"/>
        <end position="74"/>
    </location>
</feature>
<evidence type="ECO:0000256" key="7">
    <source>
        <dbReference type="ARBA" id="ARBA00033409"/>
    </source>
</evidence>
<keyword evidence="4 8" id="KW-0227">DNA damage</keyword>
<comment type="caution">
    <text evidence="10">The sequence shown here is derived from an EMBL/GenBank/DDBJ whole genome shotgun (WGS) entry which is preliminary data.</text>
</comment>
<evidence type="ECO:0000256" key="4">
    <source>
        <dbReference type="ARBA" id="ARBA00022763"/>
    </source>
</evidence>
<name>A0A6N7M2C0_9GAMM</name>
<evidence type="ECO:0000256" key="5">
    <source>
        <dbReference type="ARBA" id="ARBA00023172"/>
    </source>
</evidence>
<keyword evidence="11" id="KW-1185">Reference proteome</keyword>
<dbReference type="Pfam" id="PF11967">
    <property type="entry name" value="RecO_N"/>
    <property type="match status" value="1"/>
</dbReference>
<proteinExistence type="inferred from homology"/>
<dbReference type="Gene3D" id="1.20.1440.120">
    <property type="entry name" value="Recombination protein O, C-terminal domain"/>
    <property type="match status" value="1"/>
</dbReference>
<dbReference type="GO" id="GO:0043590">
    <property type="term" value="C:bacterial nucleoid"/>
    <property type="evidence" value="ECO:0007669"/>
    <property type="project" value="TreeGrafter"/>
</dbReference>
<sequence length="223" mass="25007">MSRAEQDLQPAWLLHRRPFRNTSLIVELFVPRLGRVGAVVRGGRKDPSLAPFRPLLVELKKGGELYSLRGCEPRASSLRLDGKALYCGFYVNELLTRLLHRDDPHPDLWPLYEQTLTALSHGEMLDVVLRQFEMGLLEEMGYGISLSDDIQGDPISSALFYQLDPEQGLVSAGSGYAGADLLAMLNGDWQPSVRKAARQICRALLAPHLGDRPLKSRELFREK</sequence>
<evidence type="ECO:0000256" key="6">
    <source>
        <dbReference type="ARBA" id="ARBA00023204"/>
    </source>
</evidence>
<reference evidence="10 11" key="1">
    <citation type="submission" date="2019-10" db="EMBL/GenBank/DDBJ databases">
        <title>Alcanivorax sp.PA15-N-34 draft genome sequence.</title>
        <authorList>
            <person name="Liao X."/>
            <person name="Shao Z."/>
        </authorList>
    </citation>
    <scope>NUCLEOTIDE SEQUENCE [LARGE SCALE GENOMIC DNA]</scope>
    <source>
        <strain evidence="10 11">PA15-N-34</strain>
    </source>
</reference>
<keyword evidence="5 8" id="KW-0233">DNA recombination</keyword>
<gene>
    <name evidence="8 10" type="primary">recO</name>
    <name evidence="10" type="ORF">GFN93_13725</name>
</gene>
<keyword evidence="6 8" id="KW-0234">DNA repair</keyword>
<dbReference type="EMBL" id="WIRE01000001">
    <property type="protein sequence ID" value="MQX54310.1"/>
    <property type="molecule type" value="Genomic_DNA"/>
</dbReference>
<comment type="similarity">
    <text evidence="2 8">Belongs to the RecO family.</text>
</comment>
<evidence type="ECO:0000256" key="2">
    <source>
        <dbReference type="ARBA" id="ARBA00007452"/>
    </source>
</evidence>
<dbReference type="InterPro" id="IPR037278">
    <property type="entry name" value="ARFGAP/RecO"/>
</dbReference>
<dbReference type="InterPro" id="IPR012340">
    <property type="entry name" value="NA-bd_OB-fold"/>
</dbReference>
<evidence type="ECO:0000256" key="1">
    <source>
        <dbReference type="ARBA" id="ARBA00003065"/>
    </source>
</evidence>
<evidence type="ECO:0000313" key="10">
    <source>
        <dbReference type="EMBL" id="MQX54310.1"/>
    </source>
</evidence>
<dbReference type="PANTHER" id="PTHR33991:SF1">
    <property type="entry name" value="DNA REPAIR PROTEIN RECO"/>
    <property type="match status" value="1"/>
</dbReference>
<dbReference type="SUPFAM" id="SSF50249">
    <property type="entry name" value="Nucleic acid-binding proteins"/>
    <property type="match status" value="1"/>
</dbReference>
<accession>A0A6N7M2C0</accession>
<dbReference type="SUPFAM" id="SSF57863">
    <property type="entry name" value="ArfGap/RecO-like zinc finger"/>
    <property type="match status" value="1"/>
</dbReference>
<evidence type="ECO:0000256" key="3">
    <source>
        <dbReference type="ARBA" id="ARBA00021310"/>
    </source>
</evidence>
<dbReference type="Proteomes" id="UP000469421">
    <property type="component" value="Unassembled WGS sequence"/>
</dbReference>
<comment type="function">
    <text evidence="1 8">Involved in DNA repair and RecF pathway recombination.</text>
</comment>
<protein>
    <recommendedName>
        <fullName evidence="3 8">DNA repair protein RecO</fullName>
    </recommendedName>
    <alternativeName>
        <fullName evidence="7 8">Recombination protein O</fullName>
    </alternativeName>
</protein>